<evidence type="ECO:0000256" key="5">
    <source>
        <dbReference type="ARBA" id="ARBA00023239"/>
    </source>
</evidence>
<dbReference type="PRINTS" id="PR01182">
    <property type="entry name" value="ORNDCRBXLASE"/>
</dbReference>
<evidence type="ECO:0000313" key="11">
    <source>
        <dbReference type="Proteomes" id="UP000253094"/>
    </source>
</evidence>
<dbReference type="PROSITE" id="PS00879">
    <property type="entry name" value="ODR_DC_2_2"/>
    <property type="match status" value="1"/>
</dbReference>
<dbReference type="InterPro" id="IPR022657">
    <property type="entry name" value="De-COase2_CS"/>
</dbReference>
<protein>
    <recommendedName>
        <fullName evidence="7">ornithine decarboxylase</fullName>
        <ecNumber evidence="7">4.1.1.17</ecNumber>
    </recommendedName>
</protein>
<dbReference type="Pfam" id="PF02784">
    <property type="entry name" value="Orn_Arg_deC_N"/>
    <property type="match status" value="1"/>
</dbReference>
<keyword evidence="5" id="KW-0456">Lyase</keyword>
<dbReference type="PANTHER" id="PTHR11482:SF6">
    <property type="entry name" value="ORNITHINE DECARBOXYLASE 1-RELATED"/>
    <property type="match status" value="1"/>
</dbReference>
<dbReference type="InterPro" id="IPR009006">
    <property type="entry name" value="Ala_racemase/Decarboxylase_C"/>
</dbReference>
<dbReference type="InterPro" id="IPR000183">
    <property type="entry name" value="Orn/DAP/Arg_de-COase"/>
</dbReference>
<evidence type="ECO:0000259" key="9">
    <source>
        <dbReference type="Pfam" id="PF02784"/>
    </source>
</evidence>
<evidence type="ECO:0000256" key="7">
    <source>
        <dbReference type="ARBA" id="ARBA00034138"/>
    </source>
</evidence>
<evidence type="ECO:0000256" key="2">
    <source>
        <dbReference type="ARBA" id="ARBA00008872"/>
    </source>
</evidence>
<name>A0A367EU75_9ACTN</name>
<comment type="similarity">
    <text evidence="2">Belongs to the Orn/Lys/Arg decarboxylase class-II family.</text>
</comment>
<feature type="domain" description="Orn/DAP/Arg decarboxylase 2 N-terminal" evidence="9">
    <location>
        <begin position="35"/>
        <end position="270"/>
    </location>
</feature>
<evidence type="ECO:0000256" key="3">
    <source>
        <dbReference type="ARBA" id="ARBA00022793"/>
    </source>
</evidence>
<evidence type="ECO:0000256" key="8">
    <source>
        <dbReference type="ARBA" id="ARBA00049127"/>
    </source>
</evidence>
<dbReference type="OrthoDB" id="9802241at2"/>
<accession>A0A367EU75</accession>
<keyword evidence="3" id="KW-0210">Decarboxylase</keyword>
<comment type="caution">
    <text evidence="10">The sequence shown here is derived from an EMBL/GenBank/DDBJ whole genome shotgun (WGS) entry which is preliminary data.</text>
</comment>
<evidence type="ECO:0000313" key="10">
    <source>
        <dbReference type="EMBL" id="RCG21155.1"/>
    </source>
</evidence>
<keyword evidence="11" id="KW-1185">Reference proteome</keyword>
<dbReference type="AlphaFoldDB" id="A0A367EU75"/>
<reference evidence="10 11" key="1">
    <citation type="submission" date="2018-06" db="EMBL/GenBank/DDBJ databases">
        <title>Sphaerisporangium craniellae sp. nov., isolated from a marine sponge in the South China Sea.</title>
        <authorList>
            <person name="Li L."/>
        </authorList>
    </citation>
    <scope>NUCLEOTIDE SEQUENCE [LARGE SCALE GENOMIC DNA]</scope>
    <source>
        <strain evidence="10 11">CCTCC AA 208026</strain>
    </source>
</reference>
<dbReference type="FunFam" id="3.20.20.10:FF:000008">
    <property type="entry name" value="Ornithine decarboxylase"/>
    <property type="match status" value="1"/>
</dbReference>
<proteinExistence type="inferred from homology"/>
<evidence type="ECO:0000256" key="4">
    <source>
        <dbReference type="ARBA" id="ARBA00022898"/>
    </source>
</evidence>
<dbReference type="PROSITE" id="PS00878">
    <property type="entry name" value="ODR_DC_2_1"/>
    <property type="match status" value="1"/>
</dbReference>
<dbReference type="SUPFAM" id="SSF50621">
    <property type="entry name" value="Alanine racemase C-terminal domain-like"/>
    <property type="match status" value="1"/>
</dbReference>
<keyword evidence="4" id="KW-0663">Pyridoxal phosphate</keyword>
<dbReference type="GO" id="GO:0004586">
    <property type="term" value="F:ornithine decarboxylase activity"/>
    <property type="evidence" value="ECO:0007669"/>
    <property type="project" value="UniProtKB-EC"/>
</dbReference>
<dbReference type="InterPro" id="IPR002433">
    <property type="entry name" value="Orn_de-COase"/>
</dbReference>
<evidence type="ECO:0000256" key="6">
    <source>
        <dbReference type="ARBA" id="ARBA00034115"/>
    </source>
</evidence>
<dbReference type="InterPro" id="IPR022644">
    <property type="entry name" value="De-COase2_N"/>
</dbReference>
<comment type="catalytic activity">
    <reaction evidence="8">
        <text>L-ornithine + H(+) = putrescine + CO2</text>
        <dbReference type="Rhea" id="RHEA:22964"/>
        <dbReference type="ChEBI" id="CHEBI:15378"/>
        <dbReference type="ChEBI" id="CHEBI:16526"/>
        <dbReference type="ChEBI" id="CHEBI:46911"/>
        <dbReference type="ChEBI" id="CHEBI:326268"/>
        <dbReference type="EC" id="4.1.1.17"/>
    </reaction>
</comment>
<dbReference type="CDD" id="cd00622">
    <property type="entry name" value="PLPDE_III_ODC"/>
    <property type="match status" value="1"/>
</dbReference>
<dbReference type="PRINTS" id="PR01179">
    <property type="entry name" value="ODADCRBXLASE"/>
</dbReference>
<dbReference type="EC" id="4.1.1.17" evidence="7"/>
<dbReference type="SUPFAM" id="SSF51419">
    <property type="entry name" value="PLP-binding barrel"/>
    <property type="match status" value="1"/>
</dbReference>
<dbReference type="Proteomes" id="UP000253094">
    <property type="component" value="Unassembled WGS sequence"/>
</dbReference>
<dbReference type="GO" id="GO:0005737">
    <property type="term" value="C:cytoplasm"/>
    <property type="evidence" value="ECO:0007669"/>
    <property type="project" value="TreeGrafter"/>
</dbReference>
<dbReference type="PANTHER" id="PTHR11482">
    <property type="entry name" value="ARGININE/DIAMINOPIMELATE/ORNITHINE DECARBOXYLASE"/>
    <property type="match status" value="1"/>
</dbReference>
<dbReference type="GO" id="GO:0033387">
    <property type="term" value="P:putrescine biosynthetic process from arginine, via ornithine"/>
    <property type="evidence" value="ECO:0007669"/>
    <property type="project" value="TreeGrafter"/>
</dbReference>
<dbReference type="InterPro" id="IPR029066">
    <property type="entry name" value="PLP-binding_barrel"/>
</dbReference>
<comment type="pathway">
    <text evidence="6">Amine and polyamine biosynthesis; putrescine biosynthesis via L-ornithine pathway; putrescine from L-ornithine: step 1/1.</text>
</comment>
<dbReference type="InterPro" id="IPR022653">
    <property type="entry name" value="De-COase2_pyr-phos_BS"/>
</dbReference>
<sequence length="390" mass="40696">MPPAPTPTSPGVEPGPSYVTGSLTDHTPVLIMHLAAIRDNYTALQQTFGGVDLYYAVKANGHAEVLRTLAALGACFDVAGAAEARACLDAGVSPAAVAWTNPIKKRTDIAAGYQMGVRLFVSDNANDIERIALHAPGSAVLVRITVPGHGAAAPFGDKFGCPPDQAVHLLRHARRHGLVCLGVSWHVGSQQSEPGAWETGIASAAQIFAEAARYGIDLSTVDLGGGLPVSYTAPVPSLEQYADAIDRGLARHFGAQRPRAILEPGRAVVATAGTIIATVVQVATRRGRRWVYLDIGRYGGLAETEGEAITYPITAARHDPGTGPVVLAGPTADGDDVIYQQHQPWLPLSLVEGDRVVIGCAGAYTASYSSVSFCGLSPLSVVTIDQAGDR</sequence>
<dbReference type="Gene3D" id="3.20.20.10">
    <property type="entry name" value="Alanine racemase"/>
    <property type="match status" value="1"/>
</dbReference>
<organism evidence="10 11">
    <name type="scientific">Sphaerisporangium album</name>
    <dbReference type="NCBI Taxonomy" id="509200"/>
    <lineage>
        <taxon>Bacteria</taxon>
        <taxon>Bacillati</taxon>
        <taxon>Actinomycetota</taxon>
        <taxon>Actinomycetes</taxon>
        <taxon>Streptosporangiales</taxon>
        <taxon>Streptosporangiaceae</taxon>
        <taxon>Sphaerisporangium</taxon>
    </lineage>
</organism>
<evidence type="ECO:0000256" key="1">
    <source>
        <dbReference type="ARBA" id="ARBA00001933"/>
    </source>
</evidence>
<dbReference type="Gene3D" id="2.40.37.10">
    <property type="entry name" value="Lyase, Ornithine Decarboxylase, Chain A, domain 1"/>
    <property type="match status" value="1"/>
</dbReference>
<dbReference type="EMBL" id="QOIL01000030">
    <property type="protein sequence ID" value="RCG21155.1"/>
    <property type="molecule type" value="Genomic_DNA"/>
</dbReference>
<gene>
    <name evidence="10" type="ORF">DQ384_36705</name>
</gene>
<comment type="cofactor">
    <cofactor evidence="1">
        <name>pyridoxal 5'-phosphate</name>
        <dbReference type="ChEBI" id="CHEBI:597326"/>
    </cofactor>
</comment>